<organism evidence="3 4">
    <name type="scientific">Pseudoduganella umbonata</name>
    <dbReference type="NCBI Taxonomy" id="864828"/>
    <lineage>
        <taxon>Bacteria</taxon>
        <taxon>Pseudomonadati</taxon>
        <taxon>Pseudomonadota</taxon>
        <taxon>Betaproteobacteria</taxon>
        <taxon>Burkholderiales</taxon>
        <taxon>Oxalobacteraceae</taxon>
        <taxon>Telluria group</taxon>
        <taxon>Pseudoduganella</taxon>
    </lineage>
</organism>
<dbReference type="InterPro" id="IPR002725">
    <property type="entry name" value="YgjP-like_metallopeptidase"/>
</dbReference>
<protein>
    <recommendedName>
        <fullName evidence="2">YgjP-like metallopeptidase domain-containing protein</fullName>
    </recommendedName>
</protein>
<dbReference type="InterPro" id="IPR053136">
    <property type="entry name" value="UTP_pyrophosphatase-like"/>
</dbReference>
<proteinExistence type="predicted"/>
<dbReference type="EMBL" id="JACHXS010000002">
    <property type="protein sequence ID" value="MBB3220738.1"/>
    <property type="molecule type" value="Genomic_DNA"/>
</dbReference>
<sequence>MDRIRNARHFAPRLQRWLENRTQASERVGNGGEGAAQAELQLDAFQAGSQASGASPATAPPAFPSPSSFPASRPPASSFPIAAPATVNLLRPPVPLRRPDPSPVMPPADGMERRQVLVGSFILEYALRRSTRRSIGFMVDDDGLRVTAPKRCTLADIENAIRAKQHWILSKLDDRRQRRAARLEKPPVEWKDGAKLPYLGGEITLRLQHATRNRTVFDPETRELALGLLQGATELLVKERVKNWYKQQAEGLFAQRLDLYAPRVGVQYASMSVSSADARWGSCTVGRVIRLNWKLMFFSLPLIDYVVAHELAHIHEMNHSPRFWAHVGRVYPRYEEAKQLLRRRSQELPVLFP</sequence>
<evidence type="ECO:0000259" key="2">
    <source>
        <dbReference type="Pfam" id="PF01863"/>
    </source>
</evidence>
<evidence type="ECO:0000256" key="1">
    <source>
        <dbReference type="SAM" id="MobiDB-lite"/>
    </source>
</evidence>
<dbReference type="PANTHER" id="PTHR30399">
    <property type="entry name" value="UNCHARACTERIZED PROTEIN YGJP"/>
    <property type="match status" value="1"/>
</dbReference>
<dbReference type="Pfam" id="PF01863">
    <property type="entry name" value="YgjP-like"/>
    <property type="match status" value="1"/>
</dbReference>
<dbReference type="AlphaFoldDB" id="A0A7W5HBN2"/>
<feature type="compositionally biased region" description="Low complexity" evidence="1">
    <location>
        <begin position="65"/>
        <end position="77"/>
    </location>
</feature>
<name>A0A7W5HBN2_9BURK</name>
<dbReference type="Gene3D" id="3.30.2010.10">
    <property type="entry name" value="Metalloproteases ('zincins'), catalytic domain"/>
    <property type="match status" value="1"/>
</dbReference>
<reference evidence="3 4" key="1">
    <citation type="submission" date="2020-08" db="EMBL/GenBank/DDBJ databases">
        <title>Genomic Encyclopedia of Type Strains, Phase III (KMG-III): the genomes of soil and plant-associated and newly described type strains.</title>
        <authorList>
            <person name="Whitman W."/>
        </authorList>
    </citation>
    <scope>NUCLEOTIDE SEQUENCE [LARGE SCALE GENOMIC DNA]</scope>
    <source>
        <strain evidence="3 4">CECT 7753</strain>
    </source>
</reference>
<feature type="compositionally biased region" description="Low complexity" evidence="1">
    <location>
        <begin position="44"/>
        <end position="57"/>
    </location>
</feature>
<gene>
    <name evidence="3" type="ORF">FHS02_001537</name>
</gene>
<comment type="caution">
    <text evidence="3">The sequence shown here is derived from an EMBL/GenBank/DDBJ whole genome shotgun (WGS) entry which is preliminary data.</text>
</comment>
<feature type="domain" description="YgjP-like metallopeptidase" evidence="2">
    <location>
        <begin position="134"/>
        <end position="343"/>
    </location>
</feature>
<dbReference type="Proteomes" id="UP000584325">
    <property type="component" value="Unassembled WGS sequence"/>
</dbReference>
<accession>A0A7W5HBN2</accession>
<evidence type="ECO:0000313" key="3">
    <source>
        <dbReference type="EMBL" id="MBB3220738.1"/>
    </source>
</evidence>
<feature type="region of interest" description="Disordered" evidence="1">
    <location>
        <begin position="18"/>
        <end position="77"/>
    </location>
</feature>
<dbReference type="PANTHER" id="PTHR30399:SF1">
    <property type="entry name" value="UTP PYROPHOSPHATASE"/>
    <property type="match status" value="1"/>
</dbReference>
<dbReference type="CDD" id="cd07344">
    <property type="entry name" value="M48_yhfN_like"/>
    <property type="match status" value="1"/>
</dbReference>
<dbReference type="RefSeq" id="WP_307722156.1">
    <property type="nucleotide sequence ID" value="NZ_CP040017.1"/>
</dbReference>
<evidence type="ECO:0000313" key="4">
    <source>
        <dbReference type="Proteomes" id="UP000584325"/>
    </source>
</evidence>